<reference evidence="1 2" key="1">
    <citation type="submission" date="2017-01" db="EMBL/GenBank/DDBJ databases">
        <authorList>
            <consortium name="Urmite Genomes"/>
        </authorList>
    </citation>
    <scope>NUCLEOTIDE SEQUENCE [LARGE SCALE GENOMIC DNA]</scope>
    <source>
        <strain evidence="1 2">AB57</strain>
    </source>
</reference>
<sequence>MRFDSRGRPITFAATGVDVAAVHRVADQLSASADVINGAVADHLAGFAFSGASAGRAYTARGDALRGELERLATQLTQWSRATIEIAETLRAGADRYADADMYAAARIA</sequence>
<dbReference type="OrthoDB" id="4763847at2"/>
<protein>
    <recommendedName>
        <fullName evidence="3">ESX-1 secretion-associated protein</fullName>
    </recommendedName>
</protein>
<keyword evidence="2" id="KW-1185">Reference proteome</keyword>
<dbReference type="Proteomes" id="UP000240988">
    <property type="component" value="Unassembled WGS sequence"/>
</dbReference>
<name>A0A2U3NML7_9MYCO</name>
<dbReference type="RefSeq" id="WP_077086206.1">
    <property type="nucleotide sequence ID" value="NZ_LT721901.1"/>
</dbReference>
<organism evidence="1 2">
    <name type="scientific">Mycobacterium rhizamassiliense</name>
    <dbReference type="NCBI Taxonomy" id="1841860"/>
    <lineage>
        <taxon>Bacteria</taxon>
        <taxon>Bacillati</taxon>
        <taxon>Actinomycetota</taxon>
        <taxon>Actinomycetes</taxon>
        <taxon>Mycobacteriales</taxon>
        <taxon>Mycobacteriaceae</taxon>
        <taxon>Mycobacterium</taxon>
    </lineage>
</organism>
<gene>
    <name evidence="1" type="ORF">MRAB57_559</name>
</gene>
<accession>A0A2U3NML7</accession>
<dbReference type="InterPro" id="IPR022536">
    <property type="entry name" value="EspC"/>
</dbReference>
<proteinExistence type="predicted"/>
<evidence type="ECO:0000313" key="1">
    <source>
        <dbReference type="EMBL" id="SPM32760.1"/>
    </source>
</evidence>
<dbReference type="EMBL" id="FUFA01000002">
    <property type="protein sequence ID" value="SPM32760.1"/>
    <property type="molecule type" value="Genomic_DNA"/>
</dbReference>
<dbReference type="GO" id="GO:0009306">
    <property type="term" value="P:protein secretion"/>
    <property type="evidence" value="ECO:0007669"/>
    <property type="project" value="InterPro"/>
</dbReference>
<dbReference type="Pfam" id="PF10824">
    <property type="entry name" value="T7SS_ESX_EspC"/>
    <property type="match status" value="1"/>
</dbReference>
<evidence type="ECO:0008006" key="3">
    <source>
        <dbReference type="Google" id="ProtNLM"/>
    </source>
</evidence>
<evidence type="ECO:0000313" key="2">
    <source>
        <dbReference type="Proteomes" id="UP000240988"/>
    </source>
</evidence>
<dbReference type="AlphaFoldDB" id="A0A2U3NML7"/>
<dbReference type="STRING" id="1841860.GCA_900157375_00561"/>